<evidence type="ECO:0000313" key="2">
    <source>
        <dbReference type="EMBL" id="MBL6079993.1"/>
    </source>
</evidence>
<organism evidence="2 3">
    <name type="scientific">Belnapia arida</name>
    <dbReference type="NCBI Taxonomy" id="2804533"/>
    <lineage>
        <taxon>Bacteria</taxon>
        <taxon>Pseudomonadati</taxon>
        <taxon>Pseudomonadota</taxon>
        <taxon>Alphaproteobacteria</taxon>
        <taxon>Acetobacterales</taxon>
        <taxon>Roseomonadaceae</taxon>
        <taxon>Belnapia</taxon>
    </lineage>
</organism>
<gene>
    <name evidence="2" type="ORF">JMJ56_18390</name>
</gene>
<proteinExistence type="predicted"/>
<dbReference type="RefSeq" id="WP_202833236.1">
    <property type="nucleotide sequence ID" value="NZ_JAETWB010000010.1"/>
</dbReference>
<sequence length="117" mass="12104">MVWRRHLAGLGLALLPGLAAAQGAGVSLFKVVGPRDEVTIGLTEAELARLGSGPAVERLARALVAEGQVTAWRYAVGRAPDGATRFAATGRVAILRSESLRIEPYAAALPVAPPPAE</sequence>
<dbReference type="Proteomes" id="UP000660885">
    <property type="component" value="Unassembled WGS sequence"/>
</dbReference>
<feature type="signal peptide" evidence="1">
    <location>
        <begin position="1"/>
        <end position="21"/>
    </location>
</feature>
<keyword evidence="1" id="KW-0732">Signal</keyword>
<evidence type="ECO:0000256" key="1">
    <source>
        <dbReference type="SAM" id="SignalP"/>
    </source>
</evidence>
<evidence type="ECO:0000313" key="3">
    <source>
        <dbReference type="Proteomes" id="UP000660885"/>
    </source>
</evidence>
<dbReference type="EMBL" id="JAETWB010000010">
    <property type="protein sequence ID" value="MBL6079993.1"/>
    <property type="molecule type" value="Genomic_DNA"/>
</dbReference>
<feature type="chain" id="PRO_5047211322" evidence="1">
    <location>
        <begin position="22"/>
        <end position="117"/>
    </location>
</feature>
<comment type="caution">
    <text evidence="2">The sequence shown here is derived from an EMBL/GenBank/DDBJ whole genome shotgun (WGS) entry which is preliminary data.</text>
</comment>
<keyword evidence="3" id="KW-1185">Reference proteome</keyword>
<reference evidence="2 3" key="1">
    <citation type="submission" date="2021-01" db="EMBL/GenBank/DDBJ databases">
        <title>Belnapia mucosa sp. nov. and Belnapia arida sp. nov., isolated from the Tabernas Desert (Almeria, Spain).</title>
        <authorList>
            <person name="Molina-Menor E."/>
            <person name="Vidal-Verdu A."/>
            <person name="Calonge A."/>
            <person name="Satari L."/>
            <person name="Pereto J."/>
            <person name="Porcar M."/>
        </authorList>
    </citation>
    <scope>NUCLEOTIDE SEQUENCE [LARGE SCALE GENOMIC DNA]</scope>
    <source>
        <strain evidence="2 3">T18</strain>
    </source>
</reference>
<name>A0ABS1U5R2_9PROT</name>
<protein>
    <submittedName>
        <fullName evidence="2">Uncharacterized protein</fullName>
    </submittedName>
</protein>
<accession>A0ABS1U5R2</accession>